<accession>A0A9P8TRZ6</accession>
<gene>
    <name evidence="2" type="ORF">WICPIJ_000407</name>
</gene>
<dbReference type="AlphaFoldDB" id="A0A9P8TRZ6"/>
<evidence type="ECO:0000313" key="2">
    <source>
        <dbReference type="EMBL" id="KAH3688610.1"/>
    </source>
</evidence>
<reference evidence="2" key="1">
    <citation type="journal article" date="2021" name="Open Biol.">
        <title>Shared evolutionary footprints suggest mitochondrial oxidative damage underlies multiple complex I losses in fungi.</title>
        <authorList>
            <person name="Schikora-Tamarit M.A."/>
            <person name="Marcet-Houben M."/>
            <person name="Nosek J."/>
            <person name="Gabaldon T."/>
        </authorList>
    </citation>
    <scope>NUCLEOTIDE SEQUENCE</scope>
    <source>
        <strain evidence="2">CBS2887</strain>
    </source>
</reference>
<dbReference type="EMBL" id="JAEUBG010000258">
    <property type="protein sequence ID" value="KAH3688610.1"/>
    <property type="molecule type" value="Genomic_DNA"/>
</dbReference>
<feature type="region of interest" description="Disordered" evidence="1">
    <location>
        <begin position="45"/>
        <end position="65"/>
    </location>
</feature>
<comment type="caution">
    <text evidence="2">The sequence shown here is derived from an EMBL/GenBank/DDBJ whole genome shotgun (WGS) entry which is preliminary data.</text>
</comment>
<proteinExistence type="predicted"/>
<protein>
    <submittedName>
        <fullName evidence="2">Uncharacterized protein</fullName>
    </submittedName>
</protein>
<organism evidence="2 3">
    <name type="scientific">Wickerhamomyces pijperi</name>
    <name type="common">Yeast</name>
    <name type="synonym">Pichia pijperi</name>
    <dbReference type="NCBI Taxonomy" id="599730"/>
    <lineage>
        <taxon>Eukaryota</taxon>
        <taxon>Fungi</taxon>
        <taxon>Dikarya</taxon>
        <taxon>Ascomycota</taxon>
        <taxon>Saccharomycotina</taxon>
        <taxon>Saccharomycetes</taxon>
        <taxon>Phaffomycetales</taxon>
        <taxon>Wickerhamomycetaceae</taxon>
        <taxon>Wickerhamomyces</taxon>
    </lineage>
</organism>
<name>A0A9P8TRZ6_WICPI</name>
<evidence type="ECO:0000313" key="3">
    <source>
        <dbReference type="Proteomes" id="UP000774326"/>
    </source>
</evidence>
<feature type="compositionally biased region" description="Polar residues" evidence="1">
    <location>
        <begin position="47"/>
        <end position="65"/>
    </location>
</feature>
<feature type="non-terminal residue" evidence="2">
    <location>
        <position position="1"/>
    </location>
</feature>
<sequence length="65" mass="6899">IPWNLVNCWSDAEMAPVLASCNPSAMVPLRKLELILMSSFVIGGGSSPFSTDTPRASQTFGSQAL</sequence>
<reference evidence="2" key="2">
    <citation type="submission" date="2021-01" db="EMBL/GenBank/DDBJ databases">
        <authorList>
            <person name="Schikora-Tamarit M.A."/>
        </authorList>
    </citation>
    <scope>NUCLEOTIDE SEQUENCE</scope>
    <source>
        <strain evidence="2">CBS2887</strain>
    </source>
</reference>
<dbReference type="Proteomes" id="UP000774326">
    <property type="component" value="Unassembled WGS sequence"/>
</dbReference>
<keyword evidence="3" id="KW-1185">Reference proteome</keyword>
<evidence type="ECO:0000256" key="1">
    <source>
        <dbReference type="SAM" id="MobiDB-lite"/>
    </source>
</evidence>